<keyword evidence="2" id="KW-1133">Transmembrane helix</keyword>
<gene>
    <name evidence="3" type="ORF">PTSG_09378</name>
</gene>
<dbReference type="Proteomes" id="UP000007799">
    <property type="component" value="Unassembled WGS sequence"/>
</dbReference>
<reference evidence="3" key="1">
    <citation type="submission" date="2009-08" db="EMBL/GenBank/DDBJ databases">
        <title>Annotation of Salpingoeca rosetta.</title>
        <authorList>
            <consortium name="The Broad Institute Genome Sequencing Platform"/>
            <person name="Russ C."/>
            <person name="Cuomo C."/>
            <person name="Burger G."/>
            <person name="Gray M.W."/>
            <person name="Holland P.W.H."/>
            <person name="King N."/>
            <person name="Lang F.B.F."/>
            <person name="Roger A.J."/>
            <person name="Ruiz-Trillo I."/>
            <person name="Young S.K."/>
            <person name="Zeng Q."/>
            <person name="Gargeya S."/>
            <person name="Alvarado L."/>
            <person name="Berlin A."/>
            <person name="Chapman S.B."/>
            <person name="Chen Z."/>
            <person name="Freedman E."/>
            <person name="Gellesch M."/>
            <person name="Goldberg J."/>
            <person name="Griggs A."/>
            <person name="Gujja S."/>
            <person name="Heilman E."/>
            <person name="Heiman D."/>
            <person name="Howarth C."/>
            <person name="Mehta T."/>
            <person name="Neiman D."/>
            <person name="Pearson M."/>
            <person name="Roberts A."/>
            <person name="Saif S."/>
            <person name="Shea T."/>
            <person name="Shenoy N."/>
            <person name="Sisk P."/>
            <person name="Stolte C."/>
            <person name="Sykes S."/>
            <person name="White J."/>
            <person name="Yandava C."/>
            <person name="Haas B."/>
            <person name="Nusbaum C."/>
            <person name="Birren B."/>
        </authorList>
    </citation>
    <scope>NUCLEOTIDE SEQUENCE</scope>
    <source>
        <strain evidence="3">ATCC 50818</strain>
    </source>
</reference>
<dbReference type="OrthoDB" id="197432at2759"/>
<accession>F2UMG2</accession>
<dbReference type="InterPro" id="IPR052724">
    <property type="entry name" value="GT117_domain-containing"/>
</dbReference>
<proteinExistence type="predicted"/>
<feature type="transmembrane region" description="Helical" evidence="2">
    <location>
        <begin position="185"/>
        <end position="210"/>
    </location>
</feature>
<keyword evidence="2" id="KW-0472">Membrane</keyword>
<dbReference type="KEGG" id="sre:PTSG_09378"/>
<evidence type="ECO:0008006" key="5">
    <source>
        <dbReference type="Google" id="ProtNLM"/>
    </source>
</evidence>
<dbReference type="InterPro" id="IPR021280">
    <property type="entry name" value="TMEM260-like"/>
</dbReference>
<name>F2UMG2_SALR5</name>
<dbReference type="FunCoup" id="F2UMG2">
    <property type="interactions" value="632"/>
</dbReference>
<dbReference type="GeneID" id="16070185"/>
<evidence type="ECO:0000313" key="3">
    <source>
        <dbReference type="EMBL" id="EGD78311.1"/>
    </source>
</evidence>
<evidence type="ECO:0000313" key="4">
    <source>
        <dbReference type="Proteomes" id="UP000007799"/>
    </source>
</evidence>
<dbReference type="EMBL" id="GL832982">
    <property type="protein sequence ID" value="EGD78311.1"/>
    <property type="molecule type" value="Genomic_DNA"/>
</dbReference>
<feature type="transmembrane region" description="Helical" evidence="2">
    <location>
        <begin position="154"/>
        <end position="173"/>
    </location>
</feature>
<dbReference type="InParanoid" id="F2UMG2"/>
<dbReference type="AlphaFoldDB" id="F2UMG2"/>
<feature type="transmembrane region" description="Helical" evidence="2">
    <location>
        <begin position="362"/>
        <end position="381"/>
    </location>
</feature>
<feature type="transmembrane region" description="Helical" evidence="2">
    <location>
        <begin position="388"/>
        <end position="412"/>
    </location>
</feature>
<feature type="region of interest" description="Disordered" evidence="1">
    <location>
        <begin position="1"/>
        <end position="26"/>
    </location>
</feature>
<evidence type="ECO:0000256" key="2">
    <source>
        <dbReference type="SAM" id="Phobius"/>
    </source>
</evidence>
<dbReference type="Pfam" id="PF11028">
    <property type="entry name" value="TMEM260-like"/>
    <property type="match status" value="1"/>
</dbReference>
<dbReference type="OMA" id="MQPNMIL"/>
<feature type="transmembrane region" description="Helical" evidence="2">
    <location>
        <begin position="301"/>
        <end position="318"/>
    </location>
</feature>
<feature type="transmembrane region" description="Helical" evidence="2">
    <location>
        <begin position="99"/>
        <end position="119"/>
    </location>
</feature>
<dbReference type="PANTHER" id="PTHR16214">
    <property type="entry name" value="TRANSMEMBRANE PROTEIN 260"/>
    <property type="match status" value="1"/>
</dbReference>
<dbReference type="PANTHER" id="PTHR16214:SF3">
    <property type="entry name" value="TRANSMEMBRANE PROTEIN 260"/>
    <property type="match status" value="1"/>
</dbReference>
<feature type="transmembrane region" description="Helical" evidence="2">
    <location>
        <begin position="222"/>
        <end position="240"/>
    </location>
</feature>
<feature type="transmembrane region" description="Helical" evidence="2">
    <location>
        <begin position="131"/>
        <end position="148"/>
    </location>
</feature>
<keyword evidence="2" id="KW-0812">Transmembrane</keyword>
<sequence length="702" mass="78590">MMTQRSAKRRGKRQTQKAAAAVGDDGGDGSSNALEYILLFCVQLGVFASTLYPSIPGGDSGELVSVACELGVAHPPGYPLYTLLCHMFMRIVPFGTPAWRANLLSATFASIAGTCIAWVTNKLSPPSMRGGGIVAAALFSFTRLTWMYSITAEVFAMNNFFVALLLVFLIRYIQSPSVSTAVAGAFVCALSTTNQHTVVLYLVVMVPWVLWHGRNFLLTPSAIAKLVVVSILGITPYFYVPISAFLNKAEATWGDQRTLAGFAKHFLRQEYGTFDLGSRSTTSTTLTERIMLHMKDLSSETHHIIFPLIAICVIAFAVDRRRVVRESRVPLVGMLTFYELFFNWRANLSIENRLLAGVHERFWMQPNMILCVFAGIGFSYLMHRLSRFFALSSAQALGVVAAVAVASVQIAANYDARDESTNTAVADMGRALLTGLPEEALLLTRGDLPGNAARYLHYCEHVRRDLRILDLEMMTYPWYVPMLGDKFEGVVFPGEKKVYQLGPEYYNMLSFLDSNYDRFPIFVFEGMNEEDTTWQHKYELRHFGMSSRIVRKGDRFSAHEWIRNATRAIPNYAIPDPVKYDERTWEAVVRDGYLASAVLLAISFERNARDATSQEEGLAYARAAYQVYDELLGRETSKLDAAPPFWHKNFGLVAGNLYSATGEERYKAKKWEQWLKYINSGADDPQIPDMIAILKGEGAIKH</sequence>
<protein>
    <recommendedName>
        <fullName evidence="5">DUF2723 domain-containing protein</fullName>
    </recommendedName>
</protein>
<keyword evidence="4" id="KW-1185">Reference proteome</keyword>
<feature type="compositionally biased region" description="Basic residues" evidence="1">
    <location>
        <begin position="1"/>
        <end position="15"/>
    </location>
</feature>
<evidence type="ECO:0000256" key="1">
    <source>
        <dbReference type="SAM" id="MobiDB-lite"/>
    </source>
</evidence>
<dbReference type="RefSeq" id="XP_004989634.1">
    <property type="nucleotide sequence ID" value="XM_004989577.1"/>
</dbReference>
<organism evidence="3 4">
    <name type="scientific">Salpingoeca rosetta (strain ATCC 50818 / BSB-021)</name>
    <dbReference type="NCBI Taxonomy" id="946362"/>
    <lineage>
        <taxon>Eukaryota</taxon>
        <taxon>Choanoflagellata</taxon>
        <taxon>Craspedida</taxon>
        <taxon>Salpingoecidae</taxon>
        <taxon>Salpingoeca</taxon>
    </lineage>
</organism>
<dbReference type="eggNOG" id="ENOG502QSIA">
    <property type="taxonomic scope" value="Eukaryota"/>
</dbReference>